<dbReference type="InterPro" id="IPR050834">
    <property type="entry name" value="Glycosyltransf_2"/>
</dbReference>
<comment type="caution">
    <text evidence="2">The sequence shown here is derived from an EMBL/GenBank/DDBJ whole genome shotgun (WGS) entry which is preliminary data.</text>
</comment>
<reference evidence="2" key="1">
    <citation type="journal article" date="2021" name="PeerJ">
        <title>Extensive microbial diversity within the chicken gut microbiome revealed by metagenomics and culture.</title>
        <authorList>
            <person name="Gilroy R."/>
            <person name="Ravi A."/>
            <person name="Getino M."/>
            <person name="Pursley I."/>
            <person name="Horton D.L."/>
            <person name="Alikhan N.F."/>
            <person name="Baker D."/>
            <person name="Gharbi K."/>
            <person name="Hall N."/>
            <person name="Watson M."/>
            <person name="Adriaenssens E.M."/>
            <person name="Foster-Nyarko E."/>
            <person name="Jarju S."/>
            <person name="Secka A."/>
            <person name="Antonio M."/>
            <person name="Oren A."/>
            <person name="Chaudhuri R.R."/>
            <person name="La Ragione R."/>
            <person name="Hildebrand F."/>
            <person name="Pallen M.J."/>
        </authorList>
    </citation>
    <scope>NUCLEOTIDE SEQUENCE</scope>
    <source>
        <strain evidence="2">ChiHecec2B26-7398</strain>
    </source>
</reference>
<dbReference type="EC" id="2.4.-.-" evidence="2"/>
<gene>
    <name evidence="2" type="ORF">H9846_06185</name>
</gene>
<dbReference type="EMBL" id="DXEI01000092">
    <property type="protein sequence ID" value="HIX95027.1"/>
    <property type="molecule type" value="Genomic_DNA"/>
</dbReference>
<reference evidence="2" key="2">
    <citation type="submission" date="2021-04" db="EMBL/GenBank/DDBJ databases">
        <authorList>
            <person name="Gilroy R."/>
        </authorList>
    </citation>
    <scope>NUCLEOTIDE SEQUENCE</scope>
    <source>
        <strain evidence="2">ChiHecec2B26-7398</strain>
    </source>
</reference>
<dbReference type="GO" id="GO:0016757">
    <property type="term" value="F:glycosyltransferase activity"/>
    <property type="evidence" value="ECO:0007669"/>
    <property type="project" value="UniProtKB-KW"/>
</dbReference>
<keyword evidence="2" id="KW-0808">Transferase</keyword>
<dbReference type="InterPro" id="IPR029044">
    <property type="entry name" value="Nucleotide-diphossugar_trans"/>
</dbReference>
<name>A0A9D1Y1I4_9FIRM</name>
<dbReference type="Pfam" id="PF00535">
    <property type="entry name" value="Glycos_transf_2"/>
    <property type="match status" value="1"/>
</dbReference>
<dbReference type="CDD" id="cd00761">
    <property type="entry name" value="Glyco_tranf_GTA_type"/>
    <property type="match status" value="1"/>
</dbReference>
<dbReference type="InterPro" id="IPR001173">
    <property type="entry name" value="Glyco_trans_2-like"/>
</dbReference>
<organism evidence="2 3">
    <name type="scientific">Candidatus Gemmiger excrementipullorum</name>
    <dbReference type="NCBI Taxonomy" id="2838610"/>
    <lineage>
        <taxon>Bacteria</taxon>
        <taxon>Bacillati</taxon>
        <taxon>Bacillota</taxon>
        <taxon>Clostridia</taxon>
        <taxon>Eubacteriales</taxon>
        <taxon>Gemmiger</taxon>
    </lineage>
</organism>
<dbReference type="AlphaFoldDB" id="A0A9D1Y1I4"/>
<evidence type="ECO:0000313" key="2">
    <source>
        <dbReference type="EMBL" id="HIX95027.1"/>
    </source>
</evidence>
<proteinExistence type="predicted"/>
<evidence type="ECO:0000313" key="3">
    <source>
        <dbReference type="Proteomes" id="UP000886751"/>
    </source>
</evidence>
<dbReference type="SUPFAM" id="SSF53448">
    <property type="entry name" value="Nucleotide-diphospho-sugar transferases"/>
    <property type="match status" value="1"/>
</dbReference>
<sequence length="333" mass="37095">METRISVIIPIYNAAATLRAAAESVLSQDVEGLELLLVDDGSTDGTAEVCHALAVQDARVQVIAQKNAGICAARNRGLQAACGTYIAFCDDDDEFLPGALAGLLQTALAEHADVVRGGYELLRQQADGTFALQPHAAGEACRLWQDGYAAFLRSSGPQFVWNALYRRQALTGLFFDERCRYGLEDFIFNATLYSRTDRAVYLPQPVYRHFESAQSTSLCRSRQAFQGRLCALAPWMEAEYTALRQRCTRAERAALWPLRKAEAVTFLMHQLRDAGASDAQRRYAWQTLRTVLKGYPGHALDILRAARQNKKKTAALLLYQLRLQDLYDLLPGR</sequence>
<dbReference type="Proteomes" id="UP000886751">
    <property type="component" value="Unassembled WGS sequence"/>
</dbReference>
<keyword evidence="2" id="KW-0328">Glycosyltransferase</keyword>
<dbReference type="PANTHER" id="PTHR43685:SF2">
    <property type="entry name" value="GLYCOSYLTRANSFERASE 2-LIKE DOMAIN-CONTAINING PROTEIN"/>
    <property type="match status" value="1"/>
</dbReference>
<protein>
    <submittedName>
        <fullName evidence="2">Glycosyltransferase</fullName>
        <ecNumber evidence="2">2.4.-.-</ecNumber>
    </submittedName>
</protein>
<dbReference type="Gene3D" id="3.90.550.10">
    <property type="entry name" value="Spore Coat Polysaccharide Biosynthesis Protein SpsA, Chain A"/>
    <property type="match status" value="1"/>
</dbReference>
<feature type="domain" description="Glycosyltransferase 2-like" evidence="1">
    <location>
        <begin position="6"/>
        <end position="118"/>
    </location>
</feature>
<dbReference type="PANTHER" id="PTHR43685">
    <property type="entry name" value="GLYCOSYLTRANSFERASE"/>
    <property type="match status" value="1"/>
</dbReference>
<evidence type="ECO:0000259" key="1">
    <source>
        <dbReference type="Pfam" id="PF00535"/>
    </source>
</evidence>
<accession>A0A9D1Y1I4</accession>